<evidence type="ECO:0000256" key="3">
    <source>
        <dbReference type="ARBA" id="ARBA00022517"/>
    </source>
</evidence>
<dbReference type="Pfam" id="PF01926">
    <property type="entry name" value="MMR_HSR1"/>
    <property type="match status" value="2"/>
</dbReference>
<dbReference type="Proteomes" id="UP001321249">
    <property type="component" value="Unassembled WGS sequence"/>
</dbReference>
<evidence type="ECO:0000313" key="14">
    <source>
        <dbReference type="Proteomes" id="UP001219901"/>
    </source>
</evidence>
<reference evidence="13" key="2">
    <citation type="journal article" date="2023" name="Nat. Commun.">
        <title>Cultivation of marine bacteria of the SAR202 clade.</title>
        <authorList>
            <person name="Lim Y."/>
            <person name="Seo J.H."/>
            <person name="Giovannoni S.J."/>
            <person name="Kang I."/>
            <person name="Cho J.C."/>
        </authorList>
    </citation>
    <scope>NUCLEOTIDE SEQUENCE</scope>
    <source>
        <strain evidence="13">JH1073</strain>
    </source>
</reference>
<dbReference type="NCBIfam" id="TIGR00231">
    <property type="entry name" value="small_GTP"/>
    <property type="match status" value="2"/>
</dbReference>
<feature type="domain" description="EngA-type G" evidence="11">
    <location>
        <begin position="4"/>
        <end position="169"/>
    </location>
</feature>
<evidence type="ECO:0000256" key="1">
    <source>
        <dbReference type="ARBA" id="ARBA00008279"/>
    </source>
</evidence>
<reference evidence="14" key="3">
    <citation type="submission" date="2023-06" db="EMBL/GenBank/DDBJ databases">
        <title>Pangenomics reveal diversification of enzyme families and niche specialization in globally abundant SAR202 bacteria.</title>
        <authorList>
            <person name="Saw J.H.W."/>
        </authorList>
    </citation>
    <scope>NUCLEOTIDE SEQUENCE [LARGE SCALE GENOMIC DNA]</scope>
    <source>
        <strain evidence="14">JH1073</strain>
    </source>
</reference>
<dbReference type="HAMAP" id="MF_00195">
    <property type="entry name" value="GTPase_Der"/>
    <property type="match status" value="1"/>
</dbReference>
<dbReference type="GO" id="GO:0043022">
    <property type="term" value="F:ribosome binding"/>
    <property type="evidence" value="ECO:0007669"/>
    <property type="project" value="TreeGrafter"/>
</dbReference>
<evidence type="ECO:0000256" key="10">
    <source>
        <dbReference type="RuleBase" id="RU004481"/>
    </source>
</evidence>
<dbReference type="RefSeq" id="WP_342825681.1">
    <property type="nucleotide sequence ID" value="NZ_CP046146.1"/>
</dbReference>
<comment type="similarity">
    <text evidence="1 8 9 10">Belongs to the TRAFAC class TrmE-Era-EngA-EngB-Septin-like GTPase superfamily. EngA (Der) GTPase family.</text>
</comment>
<dbReference type="InterPro" id="IPR005225">
    <property type="entry name" value="Small_GTP-bd"/>
</dbReference>
<feature type="binding site" evidence="8">
    <location>
        <begin position="121"/>
        <end position="124"/>
    </location>
    <ligand>
        <name>GTP</name>
        <dbReference type="ChEBI" id="CHEBI:37565"/>
        <label>1</label>
    </ligand>
</feature>
<dbReference type="InterPro" id="IPR016484">
    <property type="entry name" value="GTPase_Der"/>
</dbReference>
<dbReference type="GO" id="GO:0042254">
    <property type="term" value="P:ribosome biogenesis"/>
    <property type="evidence" value="ECO:0007669"/>
    <property type="project" value="UniProtKB-KW"/>
</dbReference>
<dbReference type="Proteomes" id="UP001219901">
    <property type="component" value="Chromosome"/>
</dbReference>
<reference evidence="14 15" key="1">
    <citation type="submission" date="2019-11" db="EMBL/GenBank/DDBJ databases">
        <authorList>
            <person name="Cho J.-C."/>
        </authorList>
    </citation>
    <scope>NUCLEOTIDE SEQUENCE [LARGE SCALE GENOMIC DNA]</scope>
    <source>
        <strain evidence="13 14">JH1073</strain>
        <strain evidence="12 15">JH702</strain>
    </source>
</reference>
<dbReference type="GO" id="GO:0005525">
    <property type="term" value="F:GTP binding"/>
    <property type="evidence" value="ECO:0007669"/>
    <property type="project" value="UniProtKB-UniRule"/>
</dbReference>
<evidence type="ECO:0000256" key="6">
    <source>
        <dbReference type="ARBA" id="ARBA00023134"/>
    </source>
</evidence>
<dbReference type="PANTHER" id="PTHR43834:SF6">
    <property type="entry name" value="GTPASE DER"/>
    <property type="match status" value="1"/>
</dbReference>
<evidence type="ECO:0000256" key="9">
    <source>
        <dbReference type="PROSITE-ProRule" id="PRU01049"/>
    </source>
</evidence>
<feature type="domain" description="EngA-type G" evidence="11">
    <location>
        <begin position="178"/>
        <end position="353"/>
    </location>
</feature>
<dbReference type="EMBL" id="CP046147">
    <property type="protein sequence ID" value="WFG40244.1"/>
    <property type="molecule type" value="Genomic_DNA"/>
</dbReference>
<dbReference type="PROSITE" id="PS51712">
    <property type="entry name" value="G_ENGA"/>
    <property type="match status" value="2"/>
</dbReference>
<dbReference type="InterPro" id="IPR031166">
    <property type="entry name" value="G_ENGA"/>
</dbReference>
<dbReference type="PIRSF" id="PIRSF006485">
    <property type="entry name" value="GTP-binding_EngA"/>
    <property type="match status" value="1"/>
</dbReference>
<evidence type="ECO:0000256" key="2">
    <source>
        <dbReference type="ARBA" id="ARBA00020953"/>
    </source>
</evidence>
<feature type="binding site" evidence="8">
    <location>
        <begin position="10"/>
        <end position="17"/>
    </location>
    <ligand>
        <name>GTP</name>
        <dbReference type="ChEBI" id="CHEBI:37565"/>
        <label>1</label>
    </ligand>
</feature>
<dbReference type="SUPFAM" id="SSF52540">
    <property type="entry name" value="P-loop containing nucleoside triphosphate hydrolases"/>
    <property type="match status" value="2"/>
</dbReference>
<dbReference type="FunFam" id="3.40.50.300:FF:000057">
    <property type="entry name" value="GTPase Der"/>
    <property type="match status" value="1"/>
</dbReference>
<dbReference type="NCBIfam" id="TIGR03594">
    <property type="entry name" value="GTPase_EngA"/>
    <property type="match status" value="1"/>
</dbReference>
<feature type="binding site" evidence="8">
    <location>
        <begin position="184"/>
        <end position="191"/>
    </location>
    <ligand>
        <name>GTP</name>
        <dbReference type="ChEBI" id="CHEBI:37565"/>
        <label>2</label>
    </ligand>
</feature>
<dbReference type="CDD" id="cd01894">
    <property type="entry name" value="EngA1"/>
    <property type="match status" value="1"/>
</dbReference>
<keyword evidence="3 8" id="KW-0690">Ribosome biogenesis</keyword>
<evidence type="ECO:0000256" key="4">
    <source>
        <dbReference type="ARBA" id="ARBA00022737"/>
    </source>
</evidence>
<dbReference type="InterPro" id="IPR015946">
    <property type="entry name" value="KH_dom-like_a/b"/>
</dbReference>
<dbReference type="CDD" id="cd01895">
    <property type="entry name" value="EngA2"/>
    <property type="match status" value="1"/>
</dbReference>
<accession>A0AAJ5ZHN8</accession>
<sequence>MALPVVAIIGRPNVGKSTLFNRLAGRRIAIVSDIAGTTRDRVSIDAEWGRHRYLIVDTAGVEDRPHDELMWDDIRAQVEIALNQADAIIFAVDVNDGITDADEDAADMVRRSGKPTVLAANKADTLSREDMIYEFYSLGLGEPHPISAYHDTGIGDLMQSVFEQLPPFEDDPIGKNSIRVAIAGRPNAGKSALFNAITGEKRAVVSPVAGTTRDTVDSLFDYEGTRLTFLDTAGLRKRGAVEPGIEKYSTIRSIGAIERCYVAVLVLDATEFVTAQDQHIGGYIDDASRAAIVVVNKWDLAPELGLDRAEAIEAVRNRFKFIPEVPVVFTSALTGWGVDKLLPTILDVYDEFSKQMPRADVSRVIFDAMGENPLPGFGSRRPRIYRCIQSRTSPPTFEFTARNPELIHFSYRRYLENQLREQFGFMGSPIRMSFQAREDE</sequence>
<evidence type="ECO:0000313" key="15">
    <source>
        <dbReference type="Proteomes" id="UP001321249"/>
    </source>
</evidence>
<keyword evidence="5 8" id="KW-0547">Nucleotide-binding</keyword>
<keyword evidence="4 10" id="KW-0677">Repeat</keyword>
<evidence type="ECO:0000256" key="5">
    <source>
        <dbReference type="ARBA" id="ARBA00022741"/>
    </source>
</evidence>
<name>A0AAJ5ZHN8_9CHLR</name>
<evidence type="ECO:0000256" key="7">
    <source>
        <dbReference type="ARBA" id="ARBA00032345"/>
    </source>
</evidence>
<evidence type="ECO:0000259" key="11">
    <source>
        <dbReference type="PROSITE" id="PS51712"/>
    </source>
</evidence>
<feature type="binding site" evidence="8">
    <location>
        <begin position="296"/>
        <end position="299"/>
    </location>
    <ligand>
        <name>GTP</name>
        <dbReference type="ChEBI" id="CHEBI:37565"/>
        <label>2</label>
    </ligand>
</feature>
<gene>
    <name evidence="8 13" type="primary">der</name>
    <name evidence="12" type="ORF">GKO46_09865</name>
    <name evidence="13" type="ORF">GKO48_11675</name>
</gene>
<dbReference type="Pfam" id="PF14714">
    <property type="entry name" value="KH_dom-like"/>
    <property type="match status" value="1"/>
</dbReference>
<dbReference type="PRINTS" id="PR00326">
    <property type="entry name" value="GTP1OBG"/>
</dbReference>
<proteinExistence type="inferred from homology"/>
<dbReference type="AlphaFoldDB" id="A0AAJ5ZHN8"/>
<keyword evidence="6 8" id="KW-0342">GTP-binding</keyword>
<keyword evidence="14" id="KW-1185">Reference proteome</keyword>
<dbReference type="Gene3D" id="3.40.50.300">
    <property type="entry name" value="P-loop containing nucleotide triphosphate hydrolases"/>
    <property type="match status" value="2"/>
</dbReference>
<dbReference type="FunFam" id="3.40.50.300:FF:000040">
    <property type="entry name" value="GTPase Der"/>
    <property type="match status" value="1"/>
</dbReference>
<feature type="binding site" evidence="8">
    <location>
        <begin position="231"/>
        <end position="235"/>
    </location>
    <ligand>
        <name>GTP</name>
        <dbReference type="ChEBI" id="CHEBI:37565"/>
        <label>2</label>
    </ligand>
</feature>
<dbReference type="EMBL" id="WMBE01000003">
    <property type="protein sequence ID" value="MDG0867374.1"/>
    <property type="molecule type" value="Genomic_DNA"/>
</dbReference>
<comment type="subunit">
    <text evidence="8">Associates with the 50S ribosomal subunit.</text>
</comment>
<comment type="function">
    <text evidence="8 10">GTPase that plays an essential role in the late steps of ribosome biogenesis.</text>
</comment>
<evidence type="ECO:0000313" key="13">
    <source>
        <dbReference type="EMBL" id="WFG40244.1"/>
    </source>
</evidence>
<dbReference type="InterPro" id="IPR027417">
    <property type="entry name" value="P-loop_NTPase"/>
</dbReference>
<feature type="binding site" evidence="8">
    <location>
        <begin position="57"/>
        <end position="61"/>
    </location>
    <ligand>
        <name>GTP</name>
        <dbReference type="ChEBI" id="CHEBI:37565"/>
        <label>1</label>
    </ligand>
</feature>
<dbReference type="InterPro" id="IPR006073">
    <property type="entry name" value="GTP-bd"/>
</dbReference>
<evidence type="ECO:0000313" key="12">
    <source>
        <dbReference type="EMBL" id="MDG0867374.1"/>
    </source>
</evidence>
<dbReference type="Gene3D" id="3.30.300.20">
    <property type="match status" value="1"/>
</dbReference>
<protein>
    <recommendedName>
        <fullName evidence="2 8">GTPase Der</fullName>
    </recommendedName>
    <alternativeName>
        <fullName evidence="7 8">GTP-binding protein EngA</fullName>
    </alternativeName>
</protein>
<dbReference type="InterPro" id="IPR032859">
    <property type="entry name" value="KH_dom-like"/>
</dbReference>
<evidence type="ECO:0000256" key="8">
    <source>
        <dbReference type="HAMAP-Rule" id="MF_00195"/>
    </source>
</evidence>
<organism evidence="13 14">
    <name type="scientific">Candidatus Lucifugimonas marina</name>
    <dbReference type="NCBI Taxonomy" id="3038979"/>
    <lineage>
        <taxon>Bacteria</taxon>
        <taxon>Bacillati</taxon>
        <taxon>Chloroflexota</taxon>
        <taxon>Dehalococcoidia</taxon>
        <taxon>SAR202 cluster</taxon>
        <taxon>Candidatus Lucifugimonadales</taxon>
        <taxon>Candidatus Lucifugimonadaceae</taxon>
        <taxon>Candidatus Lucifugimonas</taxon>
    </lineage>
</organism>
<dbReference type="PANTHER" id="PTHR43834">
    <property type="entry name" value="GTPASE DER"/>
    <property type="match status" value="1"/>
</dbReference>